<evidence type="ECO:0000313" key="2">
    <source>
        <dbReference type="EMBL" id="CAH1733033.1"/>
    </source>
</evidence>
<organism evidence="2 3">
    <name type="scientific">Aphis gossypii</name>
    <name type="common">Cotton aphid</name>
    <dbReference type="NCBI Taxonomy" id="80765"/>
    <lineage>
        <taxon>Eukaryota</taxon>
        <taxon>Metazoa</taxon>
        <taxon>Ecdysozoa</taxon>
        <taxon>Arthropoda</taxon>
        <taxon>Hexapoda</taxon>
        <taxon>Insecta</taxon>
        <taxon>Pterygota</taxon>
        <taxon>Neoptera</taxon>
        <taxon>Paraneoptera</taxon>
        <taxon>Hemiptera</taxon>
        <taxon>Sternorrhyncha</taxon>
        <taxon>Aphidomorpha</taxon>
        <taxon>Aphidoidea</taxon>
        <taxon>Aphididae</taxon>
        <taxon>Aphidini</taxon>
        <taxon>Aphis</taxon>
        <taxon>Aphis</taxon>
    </lineage>
</organism>
<reference evidence="2" key="1">
    <citation type="submission" date="2022-02" db="EMBL/GenBank/DDBJ databases">
        <authorList>
            <person name="King R."/>
        </authorList>
    </citation>
    <scope>NUCLEOTIDE SEQUENCE</scope>
</reference>
<accession>A0A9P0NPV9</accession>
<gene>
    <name evidence="2" type="ORF">APHIGO_LOCUS9414</name>
</gene>
<keyword evidence="3" id="KW-1185">Reference proteome</keyword>
<dbReference type="AlphaFoldDB" id="A0A9P0NPV9"/>
<protein>
    <submittedName>
        <fullName evidence="2">Uncharacterized protein</fullName>
    </submittedName>
</protein>
<name>A0A9P0NPV9_APHGO</name>
<sequence length="130" mass="15479">MSKRTLNLLSRVTTSETNVTYSAKRKLNFNGLPHKKIQVIDISNNYIIVYKIYNLNLRFYKHVEGLAKNRNFYEIFFLYFTISVIVFIKLNRFCFSLDLLCYGYLYLNYNSDITQKPPHKFFQCGSVFIV</sequence>
<dbReference type="EMBL" id="OU899036">
    <property type="protein sequence ID" value="CAH1733033.1"/>
    <property type="molecule type" value="Genomic_DNA"/>
</dbReference>
<evidence type="ECO:0000313" key="3">
    <source>
        <dbReference type="Proteomes" id="UP001154329"/>
    </source>
</evidence>
<keyword evidence="1" id="KW-0812">Transmembrane</keyword>
<proteinExistence type="predicted"/>
<dbReference type="Proteomes" id="UP001154329">
    <property type="component" value="Chromosome 3"/>
</dbReference>
<feature type="transmembrane region" description="Helical" evidence="1">
    <location>
        <begin position="71"/>
        <end position="90"/>
    </location>
</feature>
<keyword evidence="1" id="KW-1133">Transmembrane helix</keyword>
<evidence type="ECO:0000256" key="1">
    <source>
        <dbReference type="SAM" id="Phobius"/>
    </source>
</evidence>
<reference evidence="2" key="2">
    <citation type="submission" date="2022-10" db="EMBL/GenBank/DDBJ databases">
        <authorList>
            <consortium name="ENA_rothamsted_submissions"/>
            <consortium name="culmorum"/>
            <person name="King R."/>
        </authorList>
    </citation>
    <scope>NUCLEOTIDE SEQUENCE</scope>
</reference>
<keyword evidence="1" id="KW-0472">Membrane</keyword>